<dbReference type="GO" id="GO:0061775">
    <property type="term" value="F:cohesin loader activity"/>
    <property type="evidence" value="ECO:0007669"/>
    <property type="project" value="InterPro"/>
</dbReference>
<dbReference type="GO" id="GO:0003682">
    <property type="term" value="F:chromatin binding"/>
    <property type="evidence" value="ECO:0007669"/>
    <property type="project" value="TreeGrafter"/>
</dbReference>
<evidence type="ECO:0000256" key="1">
    <source>
        <dbReference type="RuleBase" id="RU364107"/>
    </source>
</evidence>
<reference evidence="4" key="1">
    <citation type="submission" date="2023-01" db="EMBL/GenBank/DDBJ databases">
        <title>Exophiala dermititidis isolated from Cystic Fibrosis Patient.</title>
        <authorList>
            <person name="Kurbessoian T."/>
            <person name="Crocker A."/>
            <person name="Murante D."/>
            <person name="Hogan D.A."/>
            <person name="Stajich J.E."/>
        </authorList>
    </citation>
    <scope>NUCLEOTIDE SEQUENCE</scope>
    <source>
        <strain evidence="4">Ex8</strain>
    </source>
</reference>
<sequence length="1758" mass="194178">MLSVGAVPDPAKMAAKARVEVVIPRQPRDGTNRRQLSVDEALQYTPMTTSILPSHDRISIPQIGPPGHIRLTTPAERQAAYRNEHYTQQTRERLATLLDPNHLSEIKFKRSAVPTETPVKSNLNPIQELVLRLTDVEYTHPSSVSRHSHVKKESPDKAVPRSSQASVIVEIPQPPPSFRRNEYVAMPDSPKRRKLAESESNDKLALALASKKEKDDQLLANLENQLVEIFEAQDRLAPDTSAATTGFNNTIFDVPDEEDEAEPRLTIATHEKLQGILSKVVASGRLADASTEYIQRLQQLCEPAIEAAQTVNLRVPSNASPEDLGIWLAKIHKAESGAAAACTLIYTVLGAAQNTDLVNLEVLQWFPNVLVNVFENCLIPVIEARPDGPESGVFEMAIAHSDSLRKLMDVGRRLLELVATVCVQVKGAGSTVNATEFLASKLIFVQNAPTDKAAALGAQTYERMRKQAMAVLAKLYAAFPGERAAILDEVLTSLDKLPSNSRSARQYKLGSGKSIQLVSALFMQLVQTPAMQTGKNTSPKRRRQRRNLSQELLESDDADSASDNEMDHMAVSEENEPDPVSKLAHTADALFDDAFKSAQQIVGWMVDKASKVTKTGDSPYRNILDLFVEDLTVVLPSTDWPASELLLTVLALRMITLAKTDKAASTKNMALESLGVMGSAISELRETARNLLSSILRDSESSSSKIGQELSHLVRDRSHFFLQNDELIAPGGPFAIVHSYLMSKRGESLRTKSAKAYFLVQYATLIARTLHGPQNDDQEPSLEKRLSTTVTRILQQLAEPDEIHPSIEEDIAVTNQEAQLAYLLSVLNMRFCRRFQDIAKTLASSLSSDQAQVRSRSLKSVVTILETDSSLLDWDPSIADDVFKCASDDSSLVRDSALSLIARFILPRQGLEEKAFRRLLKCAGDANIGVQKRAMGHLKDIYLKESRQNMKVTIAIEFLRRTADQEESVAELARKTLADIWFAPNLAILANADETAQAAVAVEDFKAQIVACINSDTAAMAPLLKDFLVWKLKDSKQAEQVHELCARIVKKLLDTANGSEAGPADLTTLVAFAEARPQTVVPSDLASLKSYLKDLSKSDNILKFKSVVAIFRSVLPHLSKTQEPLLQEVQLDLMKAAKNLARRQELEEVMSCLRSIDGVLHNTGRIVAFAKSIMQNVIQPRIAPQLKEQLIKANQTKELHARENKVREQSLRLAGTVAKHIDLENFRKTFQADFPSFKAGPVAGFIADSILPFTFKGPNVELRLKALESLGLVCQAWPGQLNKQHIRETFFQILDGTSSTTLQENDLLKMQLIVLGIFDELYANRVSTRTEPNQTEGAVEAQALKNIGGDSKTREDDSAISTITNPLVDRLLRIVMSEAGEKALLAAQTLASIDHQGMTHPKQSTAAFVALETNPDLRIANVARIAHGHLHQQHESVCEREYIHAVFEAFRYQKEVFKDPRGATVPGFKAKLSPAFSIINTSGSKYVKKFLSNLISKLNTEYSKLSINDEEIPEHVLFVLFVTQNLAFFEYKKMDELLHAVLQLELVFGKTGGETAQAIESHIRPIVHEPADTGETSEVMQDGQMDAETSVDPLTLRRMAAAACAITLISEARNYLKRQYGLSRDIKMAMQHNKQTKESVKEPVKVHGITGDKYWNSSNAVLESLASREMMIARCREFVNLVAVDDEVKIAEEEGEAYPVNSMVAQPSTNGVRGRKRKSTDGSMGGTPKRPRGRPKNSAKRRSSSVSSMDGPEGEFAG</sequence>
<dbReference type="InterPro" id="IPR011989">
    <property type="entry name" value="ARM-like"/>
</dbReference>
<protein>
    <recommendedName>
        <fullName evidence="1">Sister chromatid cohesion protein</fullName>
    </recommendedName>
</protein>
<dbReference type="SUPFAM" id="SSF48371">
    <property type="entry name" value="ARM repeat"/>
    <property type="match status" value="1"/>
</dbReference>
<organism evidence="4 5">
    <name type="scientific">Exophiala dermatitidis</name>
    <name type="common">Black yeast-like fungus</name>
    <name type="synonym">Wangiella dermatitidis</name>
    <dbReference type="NCBI Taxonomy" id="5970"/>
    <lineage>
        <taxon>Eukaryota</taxon>
        <taxon>Fungi</taxon>
        <taxon>Dikarya</taxon>
        <taxon>Ascomycota</taxon>
        <taxon>Pezizomycotina</taxon>
        <taxon>Eurotiomycetes</taxon>
        <taxon>Chaetothyriomycetidae</taxon>
        <taxon>Chaetothyriales</taxon>
        <taxon>Herpotrichiellaceae</taxon>
        <taxon>Exophiala</taxon>
    </lineage>
</organism>
<feature type="region of interest" description="Disordered" evidence="2">
    <location>
        <begin position="529"/>
        <end position="579"/>
    </location>
</feature>
<feature type="domain" description="Sister chromatid cohesion C-terminal" evidence="3">
    <location>
        <begin position="1368"/>
        <end position="1546"/>
    </location>
</feature>
<evidence type="ECO:0000256" key="2">
    <source>
        <dbReference type="SAM" id="MobiDB-lite"/>
    </source>
</evidence>
<comment type="subcellular location">
    <subcellularLocation>
        <location evidence="1">Nucleus</location>
    </subcellularLocation>
</comment>
<dbReference type="PANTHER" id="PTHR21704">
    <property type="entry name" value="NIPPED-B-LIKE PROTEIN DELANGIN SCC2-RELATED"/>
    <property type="match status" value="1"/>
</dbReference>
<keyword evidence="1" id="KW-0539">Nucleus</keyword>
<dbReference type="GO" id="GO:0071169">
    <property type="term" value="P:establishment of protein localization to chromatin"/>
    <property type="evidence" value="ECO:0007669"/>
    <property type="project" value="TreeGrafter"/>
</dbReference>
<dbReference type="GO" id="GO:0010468">
    <property type="term" value="P:regulation of gene expression"/>
    <property type="evidence" value="ECO:0007669"/>
    <property type="project" value="InterPro"/>
</dbReference>
<evidence type="ECO:0000259" key="3">
    <source>
        <dbReference type="Pfam" id="PF12830"/>
    </source>
</evidence>
<comment type="similarity">
    <text evidence="1">Belongs to the SCC2/Nipped-B family.</text>
</comment>
<feature type="region of interest" description="Disordered" evidence="2">
    <location>
        <begin position="1701"/>
        <end position="1758"/>
    </location>
</feature>
<gene>
    <name evidence="4" type="primary">SCC2</name>
    <name evidence="4" type="ORF">HRR80_007230</name>
</gene>
<dbReference type="EMBL" id="JAJGCB010000017">
    <property type="protein sequence ID" value="KAJ8988591.1"/>
    <property type="molecule type" value="Genomic_DNA"/>
</dbReference>
<proteinExistence type="inferred from homology"/>
<feature type="region of interest" description="Disordered" evidence="2">
    <location>
        <begin position="1332"/>
        <end position="1358"/>
    </location>
</feature>
<comment type="caution">
    <text evidence="4">The sequence shown here is derived from an EMBL/GenBank/DDBJ whole genome shotgun (WGS) entry which is preliminary data.</text>
</comment>
<feature type="compositionally biased region" description="Acidic residues" evidence="2">
    <location>
        <begin position="553"/>
        <end position="564"/>
    </location>
</feature>
<dbReference type="PANTHER" id="PTHR21704:SF18">
    <property type="entry name" value="NIPPED-B-LIKE PROTEIN"/>
    <property type="match status" value="1"/>
</dbReference>
<dbReference type="GO" id="GO:0140588">
    <property type="term" value="P:chromatin looping"/>
    <property type="evidence" value="ECO:0007669"/>
    <property type="project" value="InterPro"/>
</dbReference>
<feature type="compositionally biased region" description="Basic residues" evidence="2">
    <location>
        <begin position="1729"/>
        <end position="1743"/>
    </location>
</feature>
<dbReference type="GO" id="GO:0034087">
    <property type="term" value="P:establishment of mitotic sister chromatid cohesion"/>
    <property type="evidence" value="ECO:0007669"/>
    <property type="project" value="TreeGrafter"/>
</dbReference>
<dbReference type="Proteomes" id="UP001161757">
    <property type="component" value="Unassembled WGS sequence"/>
</dbReference>
<dbReference type="InterPro" id="IPR033031">
    <property type="entry name" value="Scc2/Nipped-B"/>
</dbReference>
<dbReference type="CDD" id="cd23958">
    <property type="entry name" value="SCC2"/>
    <property type="match status" value="1"/>
</dbReference>
<name>A0AAN6IV92_EXODE</name>
<keyword evidence="1" id="KW-0131">Cell cycle</keyword>
<dbReference type="Pfam" id="PF12830">
    <property type="entry name" value="Nipped-B_C"/>
    <property type="match status" value="1"/>
</dbReference>
<dbReference type="GO" id="GO:0090694">
    <property type="term" value="C:Scc2-Scc4 cohesin loading complex"/>
    <property type="evidence" value="ECO:0007669"/>
    <property type="project" value="TreeGrafter"/>
</dbReference>
<dbReference type="Gene3D" id="1.25.10.10">
    <property type="entry name" value="Leucine-rich Repeat Variant"/>
    <property type="match status" value="1"/>
</dbReference>
<feature type="region of interest" description="Disordered" evidence="2">
    <location>
        <begin position="140"/>
        <end position="165"/>
    </location>
</feature>
<dbReference type="InterPro" id="IPR024986">
    <property type="entry name" value="Nipped-B_C"/>
</dbReference>
<dbReference type="GO" id="GO:1990414">
    <property type="term" value="P:replication-born double-strand break repair via sister chromatid exchange"/>
    <property type="evidence" value="ECO:0007669"/>
    <property type="project" value="TreeGrafter"/>
</dbReference>
<evidence type="ECO:0000313" key="4">
    <source>
        <dbReference type="EMBL" id="KAJ8988591.1"/>
    </source>
</evidence>
<accession>A0AAN6IV92</accession>
<keyword evidence="1" id="KW-0677">Repeat</keyword>
<dbReference type="InterPro" id="IPR016024">
    <property type="entry name" value="ARM-type_fold"/>
</dbReference>
<evidence type="ECO:0000313" key="5">
    <source>
        <dbReference type="Proteomes" id="UP001161757"/>
    </source>
</evidence>